<dbReference type="Proteomes" id="UP001596460">
    <property type="component" value="Unassembled WGS sequence"/>
</dbReference>
<reference evidence="4 5" key="1">
    <citation type="journal article" date="2019" name="Int. J. Syst. Evol. Microbiol.">
        <title>The Global Catalogue of Microorganisms (GCM) 10K type strain sequencing project: providing services to taxonomists for standard genome sequencing and annotation.</title>
        <authorList>
            <consortium name="The Broad Institute Genomics Platform"/>
            <consortium name="The Broad Institute Genome Sequencing Center for Infectious Disease"/>
            <person name="Wu L."/>
            <person name="Ma J."/>
        </authorList>
    </citation>
    <scope>NUCLEOTIDE SEQUENCE [LARGE SCALE GENOMIC DNA]</scope>
    <source>
        <strain evidence="4 5">DSM 26526</strain>
    </source>
</reference>
<organism evidence="4 5">
    <name type="scientific">Haloferax chudinovii</name>
    <dbReference type="NCBI Taxonomy" id="1109010"/>
    <lineage>
        <taxon>Archaea</taxon>
        <taxon>Methanobacteriati</taxon>
        <taxon>Methanobacteriota</taxon>
        <taxon>Stenosarchaea group</taxon>
        <taxon>Halobacteria</taxon>
        <taxon>Halobacteriales</taxon>
        <taxon>Haloferacaceae</taxon>
        <taxon>Haloferax</taxon>
    </lineage>
</organism>
<evidence type="ECO:0000313" key="4">
    <source>
        <dbReference type="EMBL" id="MFC7130880.1"/>
    </source>
</evidence>
<dbReference type="Pfam" id="PF24034">
    <property type="entry name" value="DUF7343"/>
    <property type="match status" value="1"/>
</dbReference>
<dbReference type="InterPro" id="IPR055767">
    <property type="entry name" value="DUF7343"/>
</dbReference>
<gene>
    <name evidence="4" type="ORF">ACFQI8_16005</name>
</gene>
<evidence type="ECO:0000256" key="1">
    <source>
        <dbReference type="SAM" id="MobiDB-lite"/>
    </source>
</evidence>
<feature type="region of interest" description="Disordered" evidence="1">
    <location>
        <begin position="277"/>
        <end position="354"/>
    </location>
</feature>
<dbReference type="RefSeq" id="WP_390246516.1">
    <property type="nucleotide sequence ID" value="NZ_JBHTAB010000010.1"/>
</dbReference>
<dbReference type="Pfam" id="PF24036">
    <property type="entry name" value="DUF7345"/>
    <property type="match status" value="1"/>
</dbReference>
<dbReference type="EMBL" id="JBHTAB010000010">
    <property type="protein sequence ID" value="MFC7130880.1"/>
    <property type="molecule type" value="Genomic_DNA"/>
</dbReference>
<feature type="compositionally biased region" description="Gly residues" evidence="1">
    <location>
        <begin position="277"/>
        <end position="291"/>
    </location>
</feature>
<feature type="domain" description="DUF7343" evidence="2">
    <location>
        <begin position="351"/>
        <end position="412"/>
    </location>
</feature>
<keyword evidence="5" id="KW-1185">Reference proteome</keyword>
<sequence length="428" mass="43608">MATRDAVFAVLCAALCVLAVVAPTAVAQEAPASGPGVEPLVQQGVEPDSTRIVVDVSESGDASWEIQYWTRLDDENTTEAFQSLRDDVRATPDDYTSAFAERIASTVGAAENATGREMAATNVSVSAETRSLPDSFGVVSYSFEWSNFAAVDGDRLVVGDAIEGFFLDSRSRLILSWPDDYGATTVEPAGDETREHAVIWRGSQTEFVSGEPNVVLERGAGGPGTTAMASPTPVDSETPATGDDPFPTTTALALVVLVVLVGGGALYLRSRGALGGGDGGADAAGAAGGTDAGAPPEATAASGGEADSESAADAATDADTASAGAGVGAGASDAAPDAGDGGDEPTPPPELLSNEERVLRLIESRGGRIKQQEVAGALDWTDAKTSKVVRGMRDEGTIEGFRLGRENVLRLPEDDEGADADGGDAEGV</sequence>
<dbReference type="InterPro" id="IPR055769">
    <property type="entry name" value="DUF7345"/>
</dbReference>
<feature type="compositionally biased region" description="Polar residues" evidence="1">
    <location>
        <begin position="227"/>
        <end position="239"/>
    </location>
</feature>
<feature type="domain" description="DUF7345" evidence="3">
    <location>
        <begin position="54"/>
        <end position="181"/>
    </location>
</feature>
<name>A0ABD5XI69_9EURY</name>
<feature type="region of interest" description="Disordered" evidence="1">
    <location>
        <begin position="219"/>
        <end position="245"/>
    </location>
</feature>
<accession>A0ABD5XI69</accession>
<protein>
    <submittedName>
        <fullName evidence="4">Helix-turn-helix transcriptional regulator</fullName>
    </submittedName>
</protein>
<evidence type="ECO:0000259" key="2">
    <source>
        <dbReference type="Pfam" id="PF24034"/>
    </source>
</evidence>
<evidence type="ECO:0000259" key="3">
    <source>
        <dbReference type="Pfam" id="PF24036"/>
    </source>
</evidence>
<proteinExistence type="predicted"/>
<feature type="compositionally biased region" description="Low complexity" evidence="1">
    <location>
        <begin position="292"/>
        <end position="338"/>
    </location>
</feature>
<comment type="caution">
    <text evidence="4">The sequence shown here is derived from an EMBL/GenBank/DDBJ whole genome shotgun (WGS) entry which is preliminary data.</text>
</comment>
<dbReference type="AlphaFoldDB" id="A0ABD5XI69"/>
<evidence type="ECO:0000313" key="5">
    <source>
        <dbReference type="Proteomes" id="UP001596460"/>
    </source>
</evidence>